<keyword evidence="2" id="KW-0233">DNA recombination</keyword>
<keyword evidence="1" id="KW-0238">DNA-binding</keyword>
<dbReference type="Pfam" id="PF00589">
    <property type="entry name" value="Phage_integrase"/>
    <property type="match status" value="1"/>
</dbReference>
<organism evidence="5">
    <name type="scientific">hydrocarbon metagenome</name>
    <dbReference type="NCBI Taxonomy" id="938273"/>
    <lineage>
        <taxon>unclassified sequences</taxon>
        <taxon>metagenomes</taxon>
        <taxon>ecological metagenomes</taxon>
    </lineage>
</organism>
<feature type="domain" description="Core-binding (CB)" evidence="4">
    <location>
        <begin position="30"/>
        <end position="111"/>
    </location>
</feature>
<accession>A0A0W8FWI7</accession>
<sequence length="326" mass="38295">MKKSKEIAKQFQKGLDFRNKKYKQLGIVKTTIQDAFDRFLAINSNKNPTTIKEYKWFYEKFQSHFNPSKPATSITKTTCEDWLISLRKTKYSQNTLCGFNKTLKKFLRLLFEYSYVPVFILNKDVTFKAQVKDVNIFSETDLMTFMEGLASKNSNFRTTFSMLLFTGLRPTDIYKIKAEDIDLENKKMKYYSQKTDEYKEVPLHEDLISILRVRINEVKSGNLIHYSDVHNIGRAYREYIKEIGLRNKGYTLRTFRKTFVSLAHESGIDLATVSKLAGHSQITTTERYYNRLGMTKKTDELNKLRVPKRKVTEVQTEVQFPLSYII</sequence>
<dbReference type="EMBL" id="LNQE01000728">
    <property type="protein sequence ID" value="KUG25275.1"/>
    <property type="molecule type" value="Genomic_DNA"/>
</dbReference>
<reference evidence="5" key="1">
    <citation type="journal article" date="2015" name="Proc. Natl. Acad. Sci. U.S.A.">
        <title>Networks of energetic and metabolic interactions define dynamics in microbial communities.</title>
        <authorList>
            <person name="Embree M."/>
            <person name="Liu J.K."/>
            <person name="Al-Bassam M.M."/>
            <person name="Zengler K."/>
        </authorList>
    </citation>
    <scope>NUCLEOTIDE SEQUENCE</scope>
</reference>
<dbReference type="InterPro" id="IPR010998">
    <property type="entry name" value="Integrase_recombinase_N"/>
</dbReference>
<dbReference type="PANTHER" id="PTHR30349:SF41">
    <property type="entry name" value="INTEGRASE_RECOMBINASE PROTEIN MJ0367-RELATED"/>
    <property type="match status" value="1"/>
</dbReference>
<evidence type="ECO:0000259" key="3">
    <source>
        <dbReference type="PROSITE" id="PS51898"/>
    </source>
</evidence>
<evidence type="ECO:0000313" key="5">
    <source>
        <dbReference type="EMBL" id="KUG25275.1"/>
    </source>
</evidence>
<dbReference type="InterPro" id="IPR050090">
    <property type="entry name" value="Tyrosine_recombinase_XerCD"/>
</dbReference>
<comment type="caution">
    <text evidence="5">The sequence shown here is derived from an EMBL/GenBank/DDBJ whole genome shotgun (WGS) entry which is preliminary data.</text>
</comment>
<dbReference type="InterPro" id="IPR002104">
    <property type="entry name" value="Integrase_catalytic"/>
</dbReference>
<protein>
    <recommendedName>
        <fullName evidence="6">Integrase</fullName>
    </recommendedName>
</protein>
<dbReference type="AlphaFoldDB" id="A0A0W8FWI7"/>
<feature type="domain" description="Tyr recombinase" evidence="3">
    <location>
        <begin position="132"/>
        <end position="302"/>
    </location>
</feature>
<dbReference type="Gene3D" id="1.10.150.130">
    <property type="match status" value="1"/>
</dbReference>
<dbReference type="InterPro" id="IPR011010">
    <property type="entry name" value="DNA_brk_join_enz"/>
</dbReference>
<gene>
    <name evidence="5" type="ORF">ASZ90_004903</name>
</gene>
<name>A0A0W8FWI7_9ZZZZ</name>
<dbReference type="PANTHER" id="PTHR30349">
    <property type="entry name" value="PHAGE INTEGRASE-RELATED"/>
    <property type="match status" value="1"/>
</dbReference>
<evidence type="ECO:0000256" key="1">
    <source>
        <dbReference type="ARBA" id="ARBA00023125"/>
    </source>
</evidence>
<dbReference type="CDD" id="cd01189">
    <property type="entry name" value="INT_ICEBs1_C_like"/>
    <property type="match status" value="1"/>
</dbReference>
<proteinExistence type="predicted"/>
<evidence type="ECO:0000259" key="4">
    <source>
        <dbReference type="PROSITE" id="PS51900"/>
    </source>
</evidence>
<evidence type="ECO:0008006" key="6">
    <source>
        <dbReference type="Google" id="ProtNLM"/>
    </source>
</evidence>
<dbReference type="PROSITE" id="PS51898">
    <property type="entry name" value="TYR_RECOMBINASE"/>
    <property type="match status" value="1"/>
</dbReference>
<evidence type="ECO:0000256" key="2">
    <source>
        <dbReference type="ARBA" id="ARBA00023172"/>
    </source>
</evidence>
<dbReference type="SUPFAM" id="SSF56349">
    <property type="entry name" value="DNA breaking-rejoining enzymes"/>
    <property type="match status" value="1"/>
</dbReference>
<dbReference type="InterPro" id="IPR013762">
    <property type="entry name" value="Integrase-like_cat_sf"/>
</dbReference>
<dbReference type="PROSITE" id="PS51900">
    <property type="entry name" value="CB"/>
    <property type="match status" value="1"/>
</dbReference>
<dbReference type="GO" id="GO:0006310">
    <property type="term" value="P:DNA recombination"/>
    <property type="evidence" value="ECO:0007669"/>
    <property type="project" value="UniProtKB-KW"/>
</dbReference>
<dbReference type="GO" id="GO:0003677">
    <property type="term" value="F:DNA binding"/>
    <property type="evidence" value="ECO:0007669"/>
    <property type="project" value="UniProtKB-KW"/>
</dbReference>
<dbReference type="InterPro" id="IPR044068">
    <property type="entry name" value="CB"/>
</dbReference>
<dbReference type="Gene3D" id="1.10.443.10">
    <property type="entry name" value="Intergrase catalytic core"/>
    <property type="match status" value="1"/>
</dbReference>
<dbReference type="GO" id="GO:0015074">
    <property type="term" value="P:DNA integration"/>
    <property type="evidence" value="ECO:0007669"/>
    <property type="project" value="InterPro"/>
</dbReference>